<dbReference type="AlphaFoldDB" id="A0A4R5B5F7"/>
<name>A0A4R5B5F7_9ACTN</name>
<gene>
    <name evidence="2" type="ORF">E1293_20600</name>
</gene>
<feature type="transmembrane region" description="Helical" evidence="1">
    <location>
        <begin position="23"/>
        <end position="43"/>
    </location>
</feature>
<reference evidence="2 3" key="1">
    <citation type="submission" date="2019-03" db="EMBL/GenBank/DDBJ databases">
        <title>Draft genome sequences of novel Actinobacteria.</title>
        <authorList>
            <person name="Sahin N."/>
            <person name="Ay H."/>
            <person name="Saygin H."/>
        </authorList>
    </citation>
    <scope>NUCLEOTIDE SEQUENCE [LARGE SCALE GENOMIC DNA]</scope>
    <source>
        <strain evidence="2 3">DSM 45941</strain>
    </source>
</reference>
<keyword evidence="1" id="KW-1133">Transmembrane helix</keyword>
<dbReference type="RefSeq" id="WP_132199073.1">
    <property type="nucleotide sequence ID" value="NZ_SMKY01000091.1"/>
</dbReference>
<evidence type="ECO:0000313" key="2">
    <source>
        <dbReference type="EMBL" id="TDD80515.1"/>
    </source>
</evidence>
<protein>
    <recommendedName>
        <fullName evidence="4">DUF4352 domain-containing protein</fullName>
    </recommendedName>
</protein>
<proteinExistence type="predicted"/>
<evidence type="ECO:0000256" key="1">
    <source>
        <dbReference type="SAM" id="Phobius"/>
    </source>
</evidence>
<dbReference type="OrthoDB" id="3482263at2"/>
<sequence length="204" mass="21559">MQSTAPVPPPPADQERRAPARRWVVPVSVAVAVAVLAPVLWVAGGFKETPKQPGKPAGKALDLGLFSVTVHDARAGLADGQFGAAKERYLIVRMRVLNKGKETVSLSDGGLKDGVVARTAAGKWVEPDRFEGVAGGTATSTTQPGLPVEASAMWKLGQSEVPAKLTVGLRMWKYDHGFTDTAFNWLPDKADDALAGRLALPVGR</sequence>
<organism evidence="2 3">
    <name type="scientific">Actinomadura darangshiensis</name>
    <dbReference type="NCBI Taxonomy" id="705336"/>
    <lineage>
        <taxon>Bacteria</taxon>
        <taxon>Bacillati</taxon>
        <taxon>Actinomycetota</taxon>
        <taxon>Actinomycetes</taxon>
        <taxon>Streptosporangiales</taxon>
        <taxon>Thermomonosporaceae</taxon>
        <taxon>Actinomadura</taxon>
    </lineage>
</organism>
<accession>A0A4R5B5F7</accession>
<dbReference type="EMBL" id="SMKY01000091">
    <property type="protein sequence ID" value="TDD80515.1"/>
    <property type="molecule type" value="Genomic_DNA"/>
</dbReference>
<dbReference type="Proteomes" id="UP000295578">
    <property type="component" value="Unassembled WGS sequence"/>
</dbReference>
<comment type="caution">
    <text evidence="2">The sequence shown here is derived from an EMBL/GenBank/DDBJ whole genome shotgun (WGS) entry which is preliminary data.</text>
</comment>
<evidence type="ECO:0008006" key="4">
    <source>
        <dbReference type="Google" id="ProtNLM"/>
    </source>
</evidence>
<evidence type="ECO:0000313" key="3">
    <source>
        <dbReference type="Proteomes" id="UP000295578"/>
    </source>
</evidence>
<keyword evidence="3" id="KW-1185">Reference proteome</keyword>
<keyword evidence="1" id="KW-0812">Transmembrane</keyword>
<keyword evidence="1" id="KW-0472">Membrane</keyword>